<dbReference type="PANTHER" id="PTHR35342:SF5">
    <property type="entry name" value="TRICARBOXYLIC TRANSPORT PROTEIN"/>
    <property type="match status" value="1"/>
</dbReference>
<feature type="transmembrane region" description="Helical" evidence="1">
    <location>
        <begin position="198"/>
        <end position="218"/>
    </location>
</feature>
<sequence>MESTFITALQNIVSPEVLLVIFLSAVYGLFVGSIPGLTATMAVALLIPLTFYLDNLSAIAAIVTLEACSIFAGDIPTTLVRIPGTPSSAAYTDDAYSLTRRGLHETSLGVSLVFSVAGGLFGALVLILAAPQLAKIAFEFTTYEYFWLYVLGLSCAAIVSTGSRLKGALALMIGLMFATVGLSEVHSVPRFTFGFDELFTGINFIPAMIGLFGLSEVFRNTLTSKTDEETEKLKSALPVEVDKSWFKHLKPVFGGVLPQLWKRKFSWFRSSCIGSTIGMIPGAGADIAAWISYAVSKKCSKTPEEYGKGSLDAVGDATSANNSALAGAWIPALVLGIPGDSVTAIVIGVLLMKNITPGPGIFENSDQLVLVHGIYLTFIIANLLLIPLGFLAIRSGAQLVRIPRRILMPLILMFCVVGSYSINGSYFDVWVMLGMGILGFILEVFAIPLGPVVLGIILGGQLEQSFVQNLSKDDSILSFFNRPISAALGIFCIALWLVPLIMPLLRKKWSTPA</sequence>
<dbReference type="Pfam" id="PF01970">
    <property type="entry name" value="TctA"/>
    <property type="match status" value="1"/>
</dbReference>
<keyword evidence="1" id="KW-1133">Transmembrane helix</keyword>
<dbReference type="Proteomes" id="UP000263642">
    <property type="component" value="Unassembled WGS sequence"/>
</dbReference>
<feature type="transmembrane region" description="Helical" evidence="1">
    <location>
        <begin position="12"/>
        <end position="30"/>
    </location>
</feature>
<feature type="transmembrane region" description="Helical" evidence="1">
    <location>
        <begin position="108"/>
        <end position="133"/>
    </location>
</feature>
<accession>A0A3D3RJ37</accession>
<organism evidence="3 4">
    <name type="scientific">Gimesia maris</name>
    <dbReference type="NCBI Taxonomy" id="122"/>
    <lineage>
        <taxon>Bacteria</taxon>
        <taxon>Pseudomonadati</taxon>
        <taxon>Planctomycetota</taxon>
        <taxon>Planctomycetia</taxon>
        <taxon>Planctomycetales</taxon>
        <taxon>Planctomycetaceae</taxon>
        <taxon>Gimesia</taxon>
    </lineage>
</organism>
<keyword evidence="1" id="KW-0472">Membrane</keyword>
<feature type="transmembrane region" description="Helical" evidence="1">
    <location>
        <begin position="145"/>
        <end position="161"/>
    </location>
</feature>
<evidence type="ECO:0000256" key="1">
    <source>
        <dbReference type="SAM" id="Phobius"/>
    </source>
</evidence>
<evidence type="ECO:0000259" key="2">
    <source>
        <dbReference type="Pfam" id="PF01970"/>
    </source>
</evidence>
<protein>
    <submittedName>
        <fullName evidence="3">C4-dicarboxylate ABC transporter permease</fullName>
    </submittedName>
</protein>
<reference evidence="3 4" key="1">
    <citation type="journal article" date="2018" name="Nat. Biotechnol.">
        <title>A standardized bacterial taxonomy based on genome phylogeny substantially revises the tree of life.</title>
        <authorList>
            <person name="Parks D.H."/>
            <person name="Chuvochina M."/>
            <person name="Waite D.W."/>
            <person name="Rinke C."/>
            <person name="Skarshewski A."/>
            <person name="Chaumeil P.A."/>
            <person name="Hugenholtz P."/>
        </authorList>
    </citation>
    <scope>NUCLEOTIDE SEQUENCE [LARGE SCALE GENOMIC DNA]</scope>
    <source>
        <strain evidence="3">UBA9375</strain>
    </source>
</reference>
<dbReference type="EMBL" id="DQAY01000203">
    <property type="protein sequence ID" value="HCO27670.1"/>
    <property type="molecule type" value="Genomic_DNA"/>
</dbReference>
<keyword evidence="1" id="KW-0812">Transmembrane</keyword>
<feature type="transmembrane region" description="Helical" evidence="1">
    <location>
        <begin position="405"/>
        <end position="423"/>
    </location>
</feature>
<name>A0A3D3RJ37_9PLAN</name>
<dbReference type="PANTHER" id="PTHR35342">
    <property type="entry name" value="TRICARBOXYLIC TRANSPORT PROTEIN"/>
    <property type="match status" value="1"/>
</dbReference>
<dbReference type="InterPro" id="IPR002823">
    <property type="entry name" value="DUF112_TM"/>
</dbReference>
<evidence type="ECO:0000313" key="4">
    <source>
        <dbReference type="Proteomes" id="UP000263642"/>
    </source>
</evidence>
<feature type="transmembrane region" description="Helical" evidence="1">
    <location>
        <begin position="429"/>
        <end position="458"/>
    </location>
</feature>
<proteinExistence type="predicted"/>
<feature type="transmembrane region" description="Helical" evidence="1">
    <location>
        <begin position="168"/>
        <end position="186"/>
    </location>
</feature>
<feature type="transmembrane region" description="Helical" evidence="1">
    <location>
        <begin position="479"/>
        <end position="502"/>
    </location>
</feature>
<evidence type="ECO:0000313" key="3">
    <source>
        <dbReference type="EMBL" id="HCO27670.1"/>
    </source>
</evidence>
<feature type="transmembrane region" description="Helical" evidence="1">
    <location>
        <begin position="372"/>
        <end position="393"/>
    </location>
</feature>
<gene>
    <name evidence="3" type="ORF">DIT97_33450</name>
</gene>
<dbReference type="AlphaFoldDB" id="A0A3D3RJ37"/>
<comment type="caution">
    <text evidence="3">The sequence shown here is derived from an EMBL/GenBank/DDBJ whole genome shotgun (WGS) entry which is preliminary data.</text>
</comment>
<feature type="transmembrane region" description="Helical" evidence="1">
    <location>
        <begin position="328"/>
        <end position="352"/>
    </location>
</feature>
<feature type="domain" description="DUF112" evidence="2">
    <location>
        <begin position="18"/>
        <end position="454"/>
    </location>
</feature>